<keyword evidence="2" id="KW-0012">Acyltransferase</keyword>
<evidence type="ECO:0000313" key="4">
    <source>
        <dbReference type="Proteomes" id="UP000008631"/>
    </source>
</evidence>
<evidence type="ECO:0000256" key="2">
    <source>
        <dbReference type="ARBA" id="ARBA00023315"/>
    </source>
</evidence>
<organism evidence="3 4">
    <name type="scientific">Isosphaera pallida (strain ATCC 43644 / DSM 9630 / IS1B)</name>
    <dbReference type="NCBI Taxonomy" id="575540"/>
    <lineage>
        <taxon>Bacteria</taxon>
        <taxon>Pseudomonadati</taxon>
        <taxon>Planctomycetota</taxon>
        <taxon>Planctomycetia</taxon>
        <taxon>Isosphaerales</taxon>
        <taxon>Isosphaeraceae</taxon>
        <taxon>Isosphaera</taxon>
    </lineage>
</organism>
<reference evidence="3 4" key="2">
    <citation type="journal article" date="2011" name="Stand. Genomic Sci.">
        <title>Complete genome sequence of Isosphaera pallida type strain (IS1B).</title>
        <authorList>
            <consortium name="US DOE Joint Genome Institute (JGI-PGF)"/>
            <person name="Goker M."/>
            <person name="Cleland D."/>
            <person name="Saunders E."/>
            <person name="Lapidus A."/>
            <person name="Nolan M."/>
            <person name="Lucas S."/>
            <person name="Hammon N."/>
            <person name="Deshpande S."/>
            <person name="Cheng J.F."/>
            <person name="Tapia R."/>
            <person name="Han C."/>
            <person name="Goodwin L."/>
            <person name="Pitluck S."/>
            <person name="Liolios K."/>
            <person name="Pagani I."/>
            <person name="Ivanova N."/>
            <person name="Mavromatis K."/>
            <person name="Pati A."/>
            <person name="Chen A."/>
            <person name="Palaniappan K."/>
            <person name="Land M."/>
            <person name="Hauser L."/>
            <person name="Chang Y.J."/>
            <person name="Jeffries C.D."/>
            <person name="Detter J.C."/>
            <person name="Beck B."/>
            <person name="Woyke T."/>
            <person name="Bristow J."/>
            <person name="Eisen J.A."/>
            <person name="Markowitz V."/>
            <person name="Hugenholtz P."/>
            <person name="Kyrpides N.C."/>
            <person name="Klenk H.P."/>
        </authorList>
    </citation>
    <scope>NUCLEOTIDE SEQUENCE [LARGE SCALE GENOMIC DNA]</scope>
    <source>
        <strain evidence="4">ATCC 43644 / DSM 9630 / IS1B</strain>
    </source>
</reference>
<dbReference type="NCBIfam" id="TIGR03991">
    <property type="entry name" value="alt_bact_glmU"/>
    <property type="match status" value="1"/>
</dbReference>
<dbReference type="STRING" id="575540.Isop_0466"/>
<dbReference type="InterPro" id="IPR023917">
    <property type="entry name" value="Bifunctiontional_GlmU_bac-type"/>
</dbReference>
<evidence type="ECO:0000256" key="1">
    <source>
        <dbReference type="ARBA" id="ARBA00022679"/>
    </source>
</evidence>
<dbReference type="PANTHER" id="PTHR43584">
    <property type="entry name" value="NUCLEOTIDYL TRANSFERASE"/>
    <property type="match status" value="1"/>
</dbReference>
<evidence type="ECO:0000313" key="3">
    <source>
        <dbReference type="EMBL" id="ADV61061.1"/>
    </source>
</evidence>
<sequence>MAIPARLVMVEDDAVAGLDPLTLTRPAFELRLGMTTLRDKAARAAGLQQAPHAALIRSHLAAYWRERDPCLAINTLATEGRLHDQPALVVNARFIPGETFDLVHTIAQANRPVLGFCDDLPAFALVGPDQLRGLDEVHAVGAWFERLATQPGVETVATDGEWIRYPWDLVARNARHLERDFQNLTRKTNGQGPRFDLDEFLAGGQRALVGPADRLWIDPTARIDPFTVLDTTGGPIVIEAGALLQPFTRVEGPCYIGARTQLFRANLRGGVSLGPECRIGGEVEESLVLGYSNKYHEGFLGHAYIGEWVNLGAITSNSDLRNDYGPVVVPLGGDPVPSGMLKVGCFVGDHTRTGLGSMINTGTVVGVMCNLLPAGTLLPKHVPSFTAVLYGKVAPGFDLDHLFATARTVKGRRGLSFTAAEEEFYLTLFERTRFERERAFTRSAAKRWAHPASLPSVSASQQQHG</sequence>
<dbReference type="GO" id="GO:0016746">
    <property type="term" value="F:acyltransferase activity"/>
    <property type="evidence" value="ECO:0007669"/>
    <property type="project" value="UniProtKB-KW"/>
</dbReference>
<dbReference type="PANTHER" id="PTHR43584:SF9">
    <property type="entry name" value="TRANSFERASE HEXAPEPTIDE REPEAT CONTAINING PROTEIN"/>
    <property type="match status" value="1"/>
</dbReference>
<dbReference type="HOGENOM" id="CLU_055419_0_0_0"/>
<dbReference type="AlphaFoldDB" id="E8QZD4"/>
<protein>
    <submittedName>
        <fullName evidence="3">Uncharacterized protein</fullName>
    </submittedName>
</protein>
<reference key="1">
    <citation type="submission" date="2010-11" db="EMBL/GenBank/DDBJ databases">
        <title>The complete sequence of chromosome of Isophaera pallida ATCC 43644.</title>
        <authorList>
            <consortium name="US DOE Joint Genome Institute (JGI-PGF)"/>
            <person name="Lucas S."/>
            <person name="Copeland A."/>
            <person name="Lapidus A."/>
            <person name="Bruce D."/>
            <person name="Goodwin L."/>
            <person name="Pitluck S."/>
            <person name="Kyrpides N."/>
            <person name="Mavromatis K."/>
            <person name="Pagani I."/>
            <person name="Ivanova N."/>
            <person name="Saunders E."/>
            <person name="Brettin T."/>
            <person name="Detter J.C."/>
            <person name="Han C."/>
            <person name="Tapia R."/>
            <person name="Land M."/>
            <person name="Hauser L."/>
            <person name="Markowitz V."/>
            <person name="Cheng J.-F."/>
            <person name="Hugenholtz P."/>
            <person name="Woyke T."/>
            <person name="Wu D."/>
            <person name="Eisen J.A."/>
        </authorList>
    </citation>
    <scope>NUCLEOTIDE SEQUENCE</scope>
    <source>
        <strain>ATCC 43644</strain>
    </source>
</reference>
<gene>
    <name evidence="3" type="ordered locus">Isop_0466</name>
</gene>
<dbReference type="Proteomes" id="UP000008631">
    <property type="component" value="Chromosome"/>
</dbReference>
<dbReference type="RefSeq" id="WP_013563350.1">
    <property type="nucleotide sequence ID" value="NC_014962.1"/>
</dbReference>
<dbReference type="GO" id="GO:0016779">
    <property type="term" value="F:nucleotidyltransferase activity"/>
    <property type="evidence" value="ECO:0007669"/>
    <property type="project" value="UniProtKB-ARBA"/>
</dbReference>
<keyword evidence="4" id="KW-1185">Reference proteome</keyword>
<dbReference type="EMBL" id="CP002353">
    <property type="protein sequence ID" value="ADV61061.1"/>
    <property type="molecule type" value="Genomic_DNA"/>
</dbReference>
<accession>E8QZD4</accession>
<dbReference type="Gene3D" id="2.160.10.10">
    <property type="entry name" value="Hexapeptide repeat proteins"/>
    <property type="match status" value="1"/>
</dbReference>
<dbReference type="Pfam" id="PF13562">
    <property type="entry name" value="NTP_transf_4"/>
    <property type="match status" value="1"/>
</dbReference>
<dbReference type="KEGG" id="ipa:Isop_0466"/>
<dbReference type="SUPFAM" id="SSF51161">
    <property type="entry name" value="Trimeric LpxA-like enzymes"/>
    <property type="match status" value="1"/>
</dbReference>
<keyword evidence="1" id="KW-0808">Transferase</keyword>
<dbReference type="InParanoid" id="E8QZD4"/>
<name>E8QZD4_ISOPI</name>
<dbReference type="InterPro" id="IPR011004">
    <property type="entry name" value="Trimer_LpxA-like_sf"/>
</dbReference>
<dbReference type="eggNOG" id="COG1207">
    <property type="taxonomic scope" value="Bacteria"/>
</dbReference>
<dbReference type="InterPro" id="IPR050065">
    <property type="entry name" value="GlmU-like"/>
</dbReference>
<proteinExistence type="predicted"/>
<dbReference type="OrthoDB" id="234332at2"/>